<accession>A0A3N6QTP4</accession>
<sequence>MVNLTKKLLEAKDWVKVRASTDAQQSFLTWQGSVYAFIPGEPKQHLFQIVGMSVARCVPRSEGGWDFTSRELTFYLDPETGEKLDTWKNPWTDEVLPVVHVANNPVQGLFKRPMPALVDQELTTYKFDLFSNYPNPLADDPKFAEYSPQSLYQASELFKLTVPTADLQNSDTTSVSKVMLAWDRIGPWVPWMKMGDRSGNLIYSAWGGKVASVAELPQLIQDEMNTRVPLFKNAAKSILDKDDVTSWIYFKQHFDAYLKGEKFPIPVEEVE</sequence>
<keyword evidence="2" id="KW-1185">Reference proteome</keyword>
<organism evidence="1 2">
    <name type="scientific">Okeania hirsuta</name>
    <dbReference type="NCBI Taxonomy" id="1458930"/>
    <lineage>
        <taxon>Bacteria</taxon>
        <taxon>Bacillati</taxon>
        <taxon>Cyanobacteriota</taxon>
        <taxon>Cyanophyceae</taxon>
        <taxon>Oscillatoriophycideae</taxon>
        <taxon>Oscillatoriales</taxon>
        <taxon>Microcoleaceae</taxon>
        <taxon>Okeania</taxon>
    </lineage>
</organism>
<dbReference type="Proteomes" id="UP000269154">
    <property type="component" value="Unassembled WGS sequence"/>
</dbReference>
<dbReference type="InterPro" id="IPR014990">
    <property type="entry name" value="DUF1838"/>
</dbReference>
<dbReference type="EMBL" id="RCBY01000007">
    <property type="protein sequence ID" value="RQH55386.1"/>
    <property type="molecule type" value="Genomic_DNA"/>
</dbReference>
<evidence type="ECO:0000313" key="2">
    <source>
        <dbReference type="Proteomes" id="UP000269154"/>
    </source>
</evidence>
<evidence type="ECO:0000313" key="1">
    <source>
        <dbReference type="EMBL" id="RQH55386.1"/>
    </source>
</evidence>
<dbReference type="RefSeq" id="WP_124154178.1">
    <property type="nucleotide sequence ID" value="NZ_CAWOLW010000667.1"/>
</dbReference>
<dbReference type="AlphaFoldDB" id="A0A3N6QTP4"/>
<dbReference type="Pfam" id="PF08894">
    <property type="entry name" value="DUF1838"/>
    <property type="match status" value="1"/>
</dbReference>
<gene>
    <name evidence="1" type="ORF">D5R40_02250</name>
</gene>
<protein>
    <submittedName>
        <fullName evidence="1">DUF1838 domain-containing protein</fullName>
    </submittedName>
</protein>
<proteinExistence type="predicted"/>
<dbReference type="OrthoDB" id="1490196at2"/>
<comment type="caution">
    <text evidence="1">The sequence shown here is derived from an EMBL/GenBank/DDBJ whole genome shotgun (WGS) entry which is preliminary data.</text>
</comment>
<name>A0A3N6QTP4_9CYAN</name>
<reference evidence="1 2" key="1">
    <citation type="journal article" date="2018" name="ACS Chem. Biol.">
        <title>Ketoreductase domain dysfunction expands chemodiversity: malyngamide biosynthesis in the cyanobacterium Okeania hirsuta.</title>
        <authorList>
            <person name="Moss N.A."/>
            <person name="Leao T."/>
            <person name="Rankin M."/>
            <person name="McCullough T.M."/>
            <person name="Qu P."/>
            <person name="Korobeynikov A."/>
            <person name="Smith J.L."/>
            <person name="Gerwick L."/>
            <person name="Gerwick W.H."/>
        </authorList>
    </citation>
    <scope>NUCLEOTIDE SEQUENCE [LARGE SCALE GENOMIC DNA]</scope>
    <source>
        <strain evidence="1 2">PAB10Feb10-1</strain>
    </source>
</reference>